<gene>
    <name evidence="9" type="ORF">SK069_07535</name>
</gene>
<dbReference type="InterPro" id="IPR036220">
    <property type="entry name" value="UDP-Glc/GDP-Man_DH_C_sf"/>
</dbReference>
<dbReference type="Gene3D" id="1.20.5.100">
    <property type="entry name" value="Cytochrome c1, transmembrane anchor, C-terminal"/>
    <property type="match status" value="1"/>
</dbReference>
<evidence type="ECO:0000256" key="3">
    <source>
        <dbReference type="ARBA" id="ARBA00012954"/>
    </source>
</evidence>
<evidence type="ECO:0000313" key="9">
    <source>
        <dbReference type="EMBL" id="MDX8151438.1"/>
    </source>
</evidence>
<dbReference type="InterPro" id="IPR017476">
    <property type="entry name" value="UDP-Glc/GDP-Man"/>
</dbReference>
<dbReference type="EC" id="1.1.1.22" evidence="3 7"/>
<dbReference type="InterPro" id="IPR036291">
    <property type="entry name" value="NAD(P)-bd_dom_sf"/>
</dbReference>
<accession>A0ABU4VI26</accession>
<dbReference type="PANTHER" id="PTHR43750">
    <property type="entry name" value="UDP-GLUCOSE 6-DEHYDROGENASE TUAD"/>
    <property type="match status" value="1"/>
</dbReference>
<dbReference type="Pfam" id="PF03721">
    <property type="entry name" value="UDPG_MGDP_dh_N"/>
    <property type="match status" value="1"/>
</dbReference>
<reference evidence="9 10" key="1">
    <citation type="submission" date="2023-11" db="EMBL/GenBank/DDBJ databases">
        <authorList>
            <person name="Xu M."/>
            <person name="Jiang T."/>
        </authorList>
    </citation>
    <scope>NUCLEOTIDE SEQUENCE [LARGE SCALE GENOMIC DNA]</scope>
    <source>
        <strain evidence="9 10">SD</strain>
    </source>
</reference>
<proteinExistence type="inferred from homology"/>
<dbReference type="PIRSF" id="PIRSF500134">
    <property type="entry name" value="UDPglc_DH_bac"/>
    <property type="match status" value="1"/>
</dbReference>
<dbReference type="Pfam" id="PF03720">
    <property type="entry name" value="UDPG_MGDP_dh_C"/>
    <property type="match status" value="1"/>
</dbReference>
<dbReference type="PIRSF" id="PIRSF000124">
    <property type="entry name" value="UDPglc_GDPman_dh"/>
    <property type="match status" value="1"/>
</dbReference>
<dbReference type="SMART" id="SM00984">
    <property type="entry name" value="UDPG_MGDP_dh_C"/>
    <property type="match status" value="1"/>
</dbReference>
<comment type="catalytic activity">
    <reaction evidence="6 7">
        <text>UDP-alpha-D-glucose + 2 NAD(+) + H2O = UDP-alpha-D-glucuronate + 2 NADH + 3 H(+)</text>
        <dbReference type="Rhea" id="RHEA:23596"/>
        <dbReference type="ChEBI" id="CHEBI:15377"/>
        <dbReference type="ChEBI" id="CHEBI:15378"/>
        <dbReference type="ChEBI" id="CHEBI:57540"/>
        <dbReference type="ChEBI" id="CHEBI:57945"/>
        <dbReference type="ChEBI" id="CHEBI:58052"/>
        <dbReference type="ChEBI" id="CHEBI:58885"/>
        <dbReference type="EC" id="1.1.1.22"/>
    </reaction>
</comment>
<dbReference type="Proteomes" id="UP001277761">
    <property type="component" value="Unassembled WGS sequence"/>
</dbReference>
<sequence length="454" mass="47760">MSAEREPVGVIGTGYVGLVTAVGFAELGSDVVCVDIDAEKIARLNRGEIPIYEPGLAELVEKNRERLTFTTDISVALDRARLLFVAVGTPPTYSGDADLSAVHAVVGAMPASDRHALVMKSTVPVGTGEAIKRVFAEQGKSGFRYVSCPEFLKEGTAVSDFLAPDRVVVGDDGDWAGDAVVELYRPLLVPDEGGNGPGQLVRTDIASAEMVKLASNAFLATKISFINEIANVCEETGADVVEVARGMGLDERIGPKFLNAGIGFGGSCFPKDVTALKQLAGNSGYHFQLLNSVIEVNELQKRRVIGKLEKHLGTLIGKRIALLGLAFKPNTDDMREASSLVLSARLQAAGAEVTAFDPIASEIAAPMLRGVTLADDAITAARGADAVVLVTEWQEFRDLDLAELRSVMAGDVLIDGRNALDGDAAASAGLRYEGIGRRALTAEPGRPVSTVAGA</sequence>
<dbReference type="PANTHER" id="PTHR43750:SF3">
    <property type="entry name" value="UDP-GLUCOSE 6-DEHYDROGENASE TUAD"/>
    <property type="match status" value="1"/>
</dbReference>
<dbReference type="SUPFAM" id="SSF51735">
    <property type="entry name" value="NAD(P)-binding Rossmann-fold domains"/>
    <property type="match status" value="1"/>
</dbReference>
<dbReference type="SUPFAM" id="SSF48179">
    <property type="entry name" value="6-phosphogluconate dehydrogenase C-terminal domain-like"/>
    <property type="match status" value="1"/>
</dbReference>
<dbReference type="InterPro" id="IPR014026">
    <property type="entry name" value="UDP-Glc/GDP-Man_DH_dimer"/>
</dbReference>
<name>A0ABU4VI26_9ACTN</name>
<dbReference type="GO" id="GO:0016491">
    <property type="term" value="F:oxidoreductase activity"/>
    <property type="evidence" value="ECO:0007669"/>
    <property type="project" value="UniProtKB-KW"/>
</dbReference>
<dbReference type="EMBL" id="JAXAVX010000002">
    <property type="protein sequence ID" value="MDX8151438.1"/>
    <property type="molecule type" value="Genomic_DNA"/>
</dbReference>
<dbReference type="InterPro" id="IPR008927">
    <property type="entry name" value="6-PGluconate_DH-like_C_sf"/>
</dbReference>
<evidence type="ECO:0000256" key="2">
    <source>
        <dbReference type="ARBA" id="ARBA00006601"/>
    </source>
</evidence>
<dbReference type="InterPro" id="IPR014027">
    <property type="entry name" value="UDP-Glc/GDP-Man_DH_C"/>
</dbReference>
<keyword evidence="10" id="KW-1185">Reference proteome</keyword>
<comment type="caution">
    <text evidence="9">The sequence shown here is derived from an EMBL/GenBank/DDBJ whole genome shotgun (WGS) entry which is preliminary data.</text>
</comment>
<evidence type="ECO:0000259" key="8">
    <source>
        <dbReference type="SMART" id="SM00984"/>
    </source>
</evidence>
<comment type="pathway">
    <text evidence="1">Nucleotide-sugar biosynthesis; UDP-alpha-D-glucuronate biosynthesis; UDP-alpha-D-glucuronate from UDP-alpha-D-glucose: step 1/1.</text>
</comment>
<dbReference type="Pfam" id="PF00984">
    <property type="entry name" value="UDPG_MGDP_dh"/>
    <property type="match status" value="1"/>
</dbReference>
<dbReference type="InterPro" id="IPR001732">
    <property type="entry name" value="UDP-Glc/GDP-Man_DH_N"/>
</dbReference>
<dbReference type="SUPFAM" id="SSF52413">
    <property type="entry name" value="UDP-glucose/GDP-mannose dehydrogenase C-terminal domain"/>
    <property type="match status" value="1"/>
</dbReference>
<dbReference type="InterPro" id="IPR028357">
    <property type="entry name" value="UDPglc_DH_bac"/>
</dbReference>
<dbReference type="NCBIfam" id="TIGR03026">
    <property type="entry name" value="NDP-sugDHase"/>
    <property type="match status" value="1"/>
</dbReference>
<keyword evidence="4 7" id="KW-0560">Oxidoreductase</keyword>
<evidence type="ECO:0000256" key="1">
    <source>
        <dbReference type="ARBA" id="ARBA00004701"/>
    </source>
</evidence>
<evidence type="ECO:0000256" key="7">
    <source>
        <dbReference type="PIRNR" id="PIRNR000124"/>
    </source>
</evidence>
<keyword evidence="5 7" id="KW-0520">NAD</keyword>
<feature type="domain" description="UDP-glucose/GDP-mannose dehydrogenase C-terminal" evidence="8">
    <location>
        <begin position="321"/>
        <end position="422"/>
    </location>
</feature>
<dbReference type="RefSeq" id="WP_319953587.1">
    <property type="nucleotide sequence ID" value="NZ_JAXAVX010000002.1"/>
</dbReference>
<protein>
    <recommendedName>
        <fullName evidence="3 7">UDP-glucose 6-dehydrogenase</fullName>
        <ecNumber evidence="3 7">1.1.1.22</ecNumber>
    </recommendedName>
</protein>
<evidence type="ECO:0000256" key="6">
    <source>
        <dbReference type="ARBA" id="ARBA00047473"/>
    </source>
</evidence>
<comment type="similarity">
    <text evidence="2 7">Belongs to the UDP-glucose/GDP-mannose dehydrogenase family.</text>
</comment>
<evidence type="ECO:0000256" key="5">
    <source>
        <dbReference type="ARBA" id="ARBA00023027"/>
    </source>
</evidence>
<organism evidence="9 10">
    <name type="scientific">Patulibacter brassicae</name>
    <dbReference type="NCBI Taxonomy" id="1705717"/>
    <lineage>
        <taxon>Bacteria</taxon>
        <taxon>Bacillati</taxon>
        <taxon>Actinomycetota</taxon>
        <taxon>Thermoleophilia</taxon>
        <taxon>Solirubrobacterales</taxon>
        <taxon>Patulibacteraceae</taxon>
        <taxon>Patulibacter</taxon>
    </lineage>
</organism>
<evidence type="ECO:0000313" key="10">
    <source>
        <dbReference type="Proteomes" id="UP001277761"/>
    </source>
</evidence>
<dbReference type="Gene3D" id="3.40.50.720">
    <property type="entry name" value="NAD(P)-binding Rossmann-like Domain"/>
    <property type="match status" value="2"/>
</dbReference>
<evidence type="ECO:0000256" key="4">
    <source>
        <dbReference type="ARBA" id="ARBA00023002"/>
    </source>
</evidence>